<evidence type="ECO:0000313" key="3">
    <source>
        <dbReference type="EMBL" id="WGW04290.1"/>
    </source>
</evidence>
<feature type="region of interest" description="Disordered" evidence="1">
    <location>
        <begin position="1"/>
        <end position="32"/>
    </location>
</feature>
<evidence type="ECO:0000313" key="4">
    <source>
        <dbReference type="Proteomes" id="UP001241605"/>
    </source>
</evidence>
<protein>
    <submittedName>
        <fullName evidence="3">Uncharacterized protein</fullName>
    </submittedName>
</protein>
<keyword evidence="2" id="KW-1133">Transmembrane helix</keyword>
<name>A0ABY8QI47_9RHOB</name>
<organism evidence="3 4">
    <name type="scientific">Tropicibacter oceani</name>
    <dbReference type="NCBI Taxonomy" id="3058420"/>
    <lineage>
        <taxon>Bacteria</taxon>
        <taxon>Pseudomonadati</taxon>
        <taxon>Pseudomonadota</taxon>
        <taxon>Alphaproteobacteria</taxon>
        <taxon>Rhodobacterales</taxon>
        <taxon>Roseobacteraceae</taxon>
        <taxon>Tropicibacter</taxon>
    </lineage>
</organism>
<accession>A0ABY8QI47</accession>
<reference evidence="3 4" key="1">
    <citation type="submission" date="2023-05" db="EMBL/GenBank/DDBJ databases">
        <title>YMD87, complete Genome.</title>
        <authorList>
            <person name="Zhang J."/>
            <person name="Xu X."/>
        </authorList>
    </citation>
    <scope>NUCLEOTIDE SEQUENCE [LARGE SCALE GENOMIC DNA]</scope>
    <source>
        <strain evidence="3 4">YMD87</strain>
    </source>
</reference>
<dbReference type="Proteomes" id="UP001241605">
    <property type="component" value="Chromosome"/>
</dbReference>
<keyword evidence="4" id="KW-1185">Reference proteome</keyword>
<keyword evidence="2" id="KW-0472">Membrane</keyword>
<gene>
    <name evidence="3" type="ORF">QF118_01755</name>
</gene>
<keyword evidence="2" id="KW-0812">Transmembrane</keyword>
<evidence type="ECO:0000256" key="1">
    <source>
        <dbReference type="SAM" id="MobiDB-lite"/>
    </source>
</evidence>
<sequence>MANDIFRPDPSTDPEQIGEPVGAPQPDAGQGFVQPSVSILYDIGSVTAGADQSGQTAPAQQKLPPDFGYDDEHPLLKLPFSLTVQGQRYTGESLSLMQIRAEADEGSPLGVGSRHIAVLHIAFENFSVTLHPEVTVLEEAGDGRSLFQFANPTGDHLPQLRYILNSFIAGDFVTIDGMVSYTGPVEPKKPKGEAGKQSVLDRVRSISVAAVSGLLILMAAFVVLKRYTTAYEMHPVFVERAGQKMRATAAGQISYLNPSAAKNEVLYAINANTGDVLNFKMPCDCEAVVSQGVSEGATVLQTDLILTIFVNTSEVRAQTLMSIEGLNRAMNGDMVTMDLNDGRSIPVTVIPSEATTAASMRGDLFVPVELVAEEGALTMEDVGKSARLRLSKSLFGL</sequence>
<evidence type="ECO:0000256" key="2">
    <source>
        <dbReference type="SAM" id="Phobius"/>
    </source>
</evidence>
<dbReference type="RefSeq" id="WP_282300921.1">
    <property type="nucleotide sequence ID" value="NZ_CP124616.1"/>
</dbReference>
<dbReference type="EMBL" id="CP124616">
    <property type="protein sequence ID" value="WGW04290.1"/>
    <property type="molecule type" value="Genomic_DNA"/>
</dbReference>
<feature type="transmembrane region" description="Helical" evidence="2">
    <location>
        <begin position="206"/>
        <end position="224"/>
    </location>
</feature>
<proteinExistence type="predicted"/>